<dbReference type="SUPFAM" id="SSF55961">
    <property type="entry name" value="Bet v1-like"/>
    <property type="match status" value="1"/>
</dbReference>
<protein>
    <recommendedName>
        <fullName evidence="3">Polyketide cyclase</fullName>
    </recommendedName>
</protein>
<proteinExistence type="predicted"/>
<evidence type="ECO:0000313" key="1">
    <source>
        <dbReference type="EMBL" id="QCY46835.1"/>
    </source>
</evidence>
<dbReference type="Gene3D" id="3.30.530.20">
    <property type="match status" value="1"/>
</dbReference>
<sequence>MTATPTGSKTEDGALRLLRVFPIDQQELWKLLTEPAETDRWIGPWSGDPASGSVELTLNAEEGRPAMEMRLIDCDASTHRLVVESSPQDGEVWRLQLQVLSDPEGSLLEFVMPNLEPTQAGSIGPGWELYLDRLLAAAAGQDPEAIRFDPDYYPALRDYYELLFKP</sequence>
<gene>
    <name evidence="1" type="ORF">GcLGCM259_1090</name>
</gene>
<dbReference type="InterPro" id="IPR023393">
    <property type="entry name" value="START-like_dom_sf"/>
</dbReference>
<accession>A0A5B7WU76</accession>
<reference evidence="1 2" key="1">
    <citation type="submission" date="2018-12" db="EMBL/GenBank/DDBJ databases">
        <title>Complete Genome Sequence of Glutamicibacter creatinolyticus strain LGCM259,isolated from an abscess of a 12-year-old mare in Italy.</title>
        <authorList>
            <person name="Santos R.G."/>
            <person name="Silva A.L."/>
            <person name="Seyffert N."/>
            <person name="Castro T.L.P."/>
            <person name="Attili A.R."/>
            <person name="Rifici C."/>
            <person name="Mazzullo G."/>
            <person name="Brenig B."/>
            <person name="Venanzi F."/>
            <person name="Azevedo V."/>
        </authorList>
    </citation>
    <scope>NUCLEOTIDE SEQUENCE [LARGE SCALE GENOMIC DNA]</scope>
    <source>
        <strain evidence="1 2">LGCM 259</strain>
    </source>
</reference>
<evidence type="ECO:0000313" key="2">
    <source>
        <dbReference type="Proteomes" id="UP000307000"/>
    </source>
</evidence>
<dbReference type="Proteomes" id="UP000307000">
    <property type="component" value="Chromosome"/>
</dbReference>
<dbReference type="EMBL" id="CP034412">
    <property type="protein sequence ID" value="QCY46835.1"/>
    <property type="molecule type" value="Genomic_DNA"/>
</dbReference>
<organism evidence="1 2">
    <name type="scientific">Glutamicibacter creatinolyticus</name>
    <dbReference type="NCBI Taxonomy" id="162496"/>
    <lineage>
        <taxon>Bacteria</taxon>
        <taxon>Bacillati</taxon>
        <taxon>Actinomycetota</taxon>
        <taxon>Actinomycetes</taxon>
        <taxon>Micrococcales</taxon>
        <taxon>Micrococcaceae</taxon>
        <taxon>Glutamicibacter</taxon>
    </lineage>
</organism>
<evidence type="ECO:0008006" key="3">
    <source>
        <dbReference type="Google" id="ProtNLM"/>
    </source>
</evidence>
<dbReference type="AlphaFoldDB" id="A0A5B7WU76"/>
<keyword evidence="2" id="KW-1185">Reference proteome</keyword>
<dbReference type="KEGG" id="gcr:GcLGCM259_1090"/>
<name>A0A5B7WU76_9MICC</name>